<dbReference type="InterPro" id="IPR012837">
    <property type="entry name" value="NrdG"/>
</dbReference>
<dbReference type="SFLD" id="SFLDS00029">
    <property type="entry name" value="Radical_SAM"/>
    <property type="match status" value="1"/>
</dbReference>
<evidence type="ECO:0000256" key="2">
    <source>
        <dbReference type="ARBA" id="ARBA00003852"/>
    </source>
</evidence>
<dbReference type="InterPro" id="IPR001989">
    <property type="entry name" value="Radical_activat_CS"/>
</dbReference>
<evidence type="ECO:0000256" key="4">
    <source>
        <dbReference type="ARBA" id="ARBA00014281"/>
    </source>
</evidence>
<keyword evidence="8 12" id="KW-0560">Oxidoreductase</keyword>
<dbReference type="NCBIfam" id="TIGR02491">
    <property type="entry name" value="NrdG"/>
    <property type="match status" value="1"/>
</dbReference>
<dbReference type="PANTHER" id="PTHR30352:SF2">
    <property type="entry name" value="ANAEROBIC RIBONUCLEOSIDE-TRIPHOSPHATE REDUCTASE-ACTIVATING PROTEIN"/>
    <property type="match status" value="1"/>
</dbReference>
<dbReference type="GO" id="GO:0004748">
    <property type="term" value="F:ribonucleoside-diphosphate reductase activity, thioredoxin disulfide as acceptor"/>
    <property type="evidence" value="ECO:0007669"/>
    <property type="project" value="TreeGrafter"/>
</dbReference>
<dbReference type="InterPro" id="IPR058240">
    <property type="entry name" value="rSAM_sf"/>
</dbReference>
<dbReference type="PANTHER" id="PTHR30352">
    <property type="entry name" value="PYRUVATE FORMATE-LYASE-ACTIVATING ENZYME"/>
    <property type="match status" value="1"/>
</dbReference>
<accession>A0A212KEY0</accession>
<keyword evidence="10" id="KW-0411">Iron-sulfur</keyword>
<name>A0A212KEY0_9DELT</name>
<evidence type="ECO:0000256" key="12">
    <source>
        <dbReference type="PIRNR" id="PIRNR000368"/>
    </source>
</evidence>
<comment type="function">
    <text evidence="2 12">Activation of anaerobic ribonucleoside-triphosphate reductase under anaerobic conditions by generation of an organic free radical, using S-adenosylmethionine and reduced flavodoxin as cosubstrates to produce 5'-deoxy-adenosine.</text>
</comment>
<dbReference type="SUPFAM" id="SSF102114">
    <property type="entry name" value="Radical SAM enzymes"/>
    <property type="match status" value="1"/>
</dbReference>
<evidence type="ECO:0000256" key="8">
    <source>
        <dbReference type="ARBA" id="ARBA00023002"/>
    </source>
</evidence>
<keyword evidence="5" id="KW-0004">4Fe-4S</keyword>
<dbReference type="InterPro" id="IPR007197">
    <property type="entry name" value="rSAM"/>
</dbReference>
<evidence type="ECO:0000256" key="9">
    <source>
        <dbReference type="ARBA" id="ARBA00023004"/>
    </source>
</evidence>
<evidence type="ECO:0000256" key="3">
    <source>
        <dbReference type="ARBA" id="ARBA00009777"/>
    </source>
</evidence>
<keyword evidence="7" id="KW-0479">Metal-binding</keyword>
<comment type="similarity">
    <text evidence="3 12">Belongs to the organic radical-activating enzymes family.</text>
</comment>
<evidence type="ECO:0000256" key="11">
    <source>
        <dbReference type="ARBA" id="ARBA00047365"/>
    </source>
</evidence>
<evidence type="ECO:0000256" key="6">
    <source>
        <dbReference type="ARBA" id="ARBA00022691"/>
    </source>
</evidence>
<dbReference type="Pfam" id="PF13353">
    <property type="entry name" value="Fer4_12"/>
    <property type="match status" value="1"/>
</dbReference>
<gene>
    <name evidence="13" type="ORF">KL86DPRO_60109</name>
</gene>
<evidence type="ECO:0000313" key="13">
    <source>
        <dbReference type="EMBL" id="SBW10294.1"/>
    </source>
</evidence>
<dbReference type="SFLD" id="SFLDG01063">
    <property type="entry name" value="activating_enzymes__group_1"/>
    <property type="match status" value="1"/>
</dbReference>
<organism evidence="13">
    <name type="scientific">uncultured delta proteobacterium</name>
    <dbReference type="NCBI Taxonomy" id="34034"/>
    <lineage>
        <taxon>Bacteria</taxon>
        <taxon>Deltaproteobacteria</taxon>
        <taxon>environmental samples</taxon>
    </lineage>
</organism>
<dbReference type="EC" id="1.97.1.-" evidence="12"/>
<dbReference type="GO" id="GO:0046872">
    <property type="term" value="F:metal ion binding"/>
    <property type="evidence" value="ECO:0007669"/>
    <property type="project" value="UniProtKB-KW"/>
</dbReference>
<dbReference type="AlphaFoldDB" id="A0A212KEY0"/>
<evidence type="ECO:0000256" key="10">
    <source>
        <dbReference type="ARBA" id="ARBA00023014"/>
    </source>
</evidence>
<dbReference type="GO" id="GO:0051539">
    <property type="term" value="F:4 iron, 4 sulfur cluster binding"/>
    <property type="evidence" value="ECO:0007669"/>
    <property type="project" value="UniProtKB-KW"/>
</dbReference>
<dbReference type="CDD" id="cd01335">
    <property type="entry name" value="Radical_SAM"/>
    <property type="match status" value="1"/>
</dbReference>
<evidence type="ECO:0000256" key="1">
    <source>
        <dbReference type="ARBA" id="ARBA00001966"/>
    </source>
</evidence>
<dbReference type="InterPro" id="IPR034457">
    <property type="entry name" value="Organic_radical-activating"/>
</dbReference>
<comment type="catalytic activity">
    <reaction evidence="11">
        <text>glycyl-[protein] + reduced [flavodoxin] + S-adenosyl-L-methionine = glycin-2-yl radical-[protein] + semiquinone [flavodoxin] + 5'-deoxyadenosine + L-methionine + H(+)</text>
        <dbReference type="Rhea" id="RHEA:61976"/>
        <dbReference type="Rhea" id="RHEA-COMP:10622"/>
        <dbReference type="Rhea" id="RHEA-COMP:14480"/>
        <dbReference type="Rhea" id="RHEA-COMP:15993"/>
        <dbReference type="Rhea" id="RHEA-COMP:15994"/>
        <dbReference type="ChEBI" id="CHEBI:15378"/>
        <dbReference type="ChEBI" id="CHEBI:17319"/>
        <dbReference type="ChEBI" id="CHEBI:29947"/>
        <dbReference type="ChEBI" id="CHEBI:32722"/>
        <dbReference type="ChEBI" id="CHEBI:57618"/>
        <dbReference type="ChEBI" id="CHEBI:57844"/>
        <dbReference type="ChEBI" id="CHEBI:59789"/>
        <dbReference type="ChEBI" id="CHEBI:140311"/>
    </reaction>
</comment>
<protein>
    <recommendedName>
        <fullName evidence="4 12">Anaerobic ribonucleoside-triphosphate reductase-activating protein</fullName>
        <ecNumber evidence="12">1.97.1.-</ecNumber>
    </recommendedName>
</protein>
<dbReference type="InterPro" id="IPR013785">
    <property type="entry name" value="Aldolase_TIM"/>
</dbReference>
<dbReference type="SFLD" id="SFLDF00299">
    <property type="entry name" value="anaerobic_ribonucleoside-triph"/>
    <property type="match status" value="1"/>
</dbReference>
<sequence>MPEIRLGGIQEESIVDGPGLRFVVFTQGCPHRCAGCHNPETHDPAGGFTMDTRVLLERFGQNPLLSGITFSGGEPFMQAAPLAAIAREVKTGGKTVVVYTGYTLEALLARADTAARDLLALTDLLIDGPYVESLRDLDLTFRGSSNQRILDTGAIARAMRIPA</sequence>
<dbReference type="SFLD" id="SFLDG01066">
    <property type="entry name" value="organic_radical-activating_enz"/>
    <property type="match status" value="1"/>
</dbReference>
<dbReference type="EMBL" id="FLUQ01000006">
    <property type="protein sequence ID" value="SBW10294.1"/>
    <property type="molecule type" value="Genomic_DNA"/>
</dbReference>
<dbReference type="PIRSF" id="PIRSF000368">
    <property type="entry name" value="NrdG"/>
    <property type="match status" value="1"/>
</dbReference>
<comment type="cofactor">
    <cofactor evidence="1">
        <name>[4Fe-4S] cluster</name>
        <dbReference type="ChEBI" id="CHEBI:49883"/>
    </cofactor>
</comment>
<dbReference type="GO" id="GO:0043365">
    <property type="term" value="F:[formate-C-acetyltransferase]-activating enzyme activity"/>
    <property type="evidence" value="ECO:0007669"/>
    <property type="project" value="InterPro"/>
</dbReference>
<dbReference type="PROSITE" id="PS01087">
    <property type="entry name" value="RADICAL_ACTIVATING"/>
    <property type="match status" value="1"/>
</dbReference>
<evidence type="ECO:0000256" key="5">
    <source>
        <dbReference type="ARBA" id="ARBA00022485"/>
    </source>
</evidence>
<dbReference type="Gene3D" id="3.20.20.70">
    <property type="entry name" value="Aldolase class I"/>
    <property type="match status" value="1"/>
</dbReference>
<evidence type="ECO:0000256" key="7">
    <source>
        <dbReference type="ARBA" id="ARBA00022723"/>
    </source>
</evidence>
<reference evidence="13" key="1">
    <citation type="submission" date="2016-04" db="EMBL/GenBank/DDBJ databases">
        <authorList>
            <person name="Evans L.H."/>
            <person name="Alamgir A."/>
            <person name="Owens N."/>
            <person name="Weber N.D."/>
            <person name="Virtaneva K."/>
            <person name="Barbian K."/>
            <person name="Babar A."/>
            <person name="Rosenke K."/>
        </authorList>
    </citation>
    <scope>NUCLEOTIDE SEQUENCE</scope>
    <source>
        <strain evidence="13">86</strain>
    </source>
</reference>
<keyword evidence="9" id="KW-0408">Iron</keyword>
<proteinExistence type="inferred from homology"/>
<keyword evidence="6" id="KW-0949">S-adenosyl-L-methionine</keyword>